<evidence type="ECO:0000313" key="1">
    <source>
        <dbReference type="EMBL" id="WWQ67964.1"/>
    </source>
</evidence>
<dbReference type="Proteomes" id="UP001432251">
    <property type="component" value="Chromosome"/>
</dbReference>
<accession>A0ACD5ALA6</accession>
<dbReference type="EMBL" id="CP146022">
    <property type="protein sequence ID" value="WWQ67964.1"/>
    <property type="molecule type" value="Genomic_DNA"/>
</dbReference>
<sequence>MRGGPRLIGQEPDAKELASLERDHVRGRAQHCLVQHNQRLVQQVPQSYQGQGLCYEDLIQHGMLGLMRAVVKFDASKGFKFSTYATWWNG</sequence>
<keyword evidence="2" id="KW-1185">Reference proteome</keyword>
<gene>
    <name evidence="1" type="ORF">V2W30_34620</name>
</gene>
<organism evidence="1 2">
    <name type="scientific">Streptomyces citrinus</name>
    <dbReference type="NCBI Taxonomy" id="3118173"/>
    <lineage>
        <taxon>Bacteria</taxon>
        <taxon>Bacillati</taxon>
        <taxon>Actinomycetota</taxon>
        <taxon>Actinomycetes</taxon>
        <taxon>Kitasatosporales</taxon>
        <taxon>Streptomycetaceae</taxon>
        <taxon>Streptomyces</taxon>
    </lineage>
</organism>
<evidence type="ECO:0000313" key="2">
    <source>
        <dbReference type="Proteomes" id="UP001432251"/>
    </source>
</evidence>
<name>A0ACD5ALA6_9ACTN</name>
<protein>
    <submittedName>
        <fullName evidence="1">Sigma factor</fullName>
    </submittedName>
</protein>
<reference evidence="1" key="1">
    <citation type="journal article" date="2025" name="Int. J. Syst. Evol. Microbiol.">
        <title>Streptomyces citrinus sp. nov., with yellow diffusible pigment.</title>
        <authorList>
            <person name="He Y."/>
            <person name="Yang E."/>
            <person name="Xu J."/>
            <person name="Sun Y."/>
            <person name="Sun L."/>
        </authorList>
    </citation>
    <scope>NUCLEOTIDE SEQUENCE</scope>
    <source>
        <strain evidence="1">Q6</strain>
    </source>
</reference>
<proteinExistence type="predicted"/>